<keyword evidence="2 6" id="KW-0812">Transmembrane</keyword>
<dbReference type="Gene3D" id="1.20.1250.20">
    <property type="entry name" value="MFS general substrate transporter like domains"/>
    <property type="match status" value="1"/>
</dbReference>
<evidence type="ECO:0000256" key="6">
    <source>
        <dbReference type="SAM" id="Phobius"/>
    </source>
</evidence>
<evidence type="ECO:0000256" key="3">
    <source>
        <dbReference type="ARBA" id="ARBA00022989"/>
    </source>
</evidence>
<evidence type="ECO:0000313" key="7">
    <source>
        <dbReference type="EMBL" id="KAK7687853.1"/>
    </source>
</evidence>
<dbReference type="GO" id="GO:0016020">
    <property type="term" value="C:membrane"/>
    <property type="evidence" value="ECO:0007669"/>
    <property type="project" value="UniProtKB-SubCell"/>
</dbReference>
<evidence type="ECO:0000256" key="4">
    <source>
        <dbReference type="ARBA" id="ARBA00023136"/>
    </source>
</evidence>
<evidence type="ECO:0000256" key="1">
    <source>
        <dbReference type="ARBA" id="ARBA00004141"/>
    </source>
</evidence>
<evidence type="ECO:0000256" key="2">
    <source>
        <dbReference type="ARBA" id="ARBA00022692"/>
    </source>
</evidence>
<accession>A0AAW0G3E1</accession>
<feature type="transmembrane region" description="Helical" evidence="6">
    <location>
        <begin position="264"/>
        <end position="285"/>
    </location>
</feature>
<dbReference type="Proteomes" id="UP001385951">
    <property type="component" value="Unassembled WGS sequence"/>
</dbReference>
<feature type="transmembrane region" description="Helical" evidence="6">
    <location>
        <begin position="149"/>
        <end position="170"/>
    </location>
</feature>
<evidence type="ECO:0000313" key="8">
    <source>
        <dbReference type="Proteomes" id="UP001385951"/>
    </source>
</evidence>
<organism evidence="7 8">
    <name type="scientific">Cerrena zonata</name>
    <dbReference type="NCBI Taxonomy" id="2478898"/>
    <lineage>
        <taxon>Eukaryota</taxon>
        <taxon>Fungi</taxon>
        <taxon>Dikarya</taxon>
        <taxon>Basidiomycota</taxon>
        <taxon>Agaricomycotina</taxon>
        <taxon>Agaricomycetes</taxon>
        <taxon>Polyporales</taxon>
        <taxon>Cerrenaceae</taxon>
        <taxon>Cerrena</taxon>
    </lineage>
</organism>
<feature type="transmembrane region" description="Helical" evidence="6">
    <location>
        <begin position="79"/>
        <end position="96"/>
    </location>
</feature>
<reference evidence="7 8" key="1">
    <citation type="submission" date="2022-09" db="EMBL/GenBank/DDBJ databases">
        <authorList>
            <person name="Palmer J.M."/>
        </authorList>
    </citation>
    <scope>NUCLEOTIDE SEQUENCE [LARGE SCALE GENOMIC DNA]</scope>
    <source>
        <strain evidence="7 8">DSM 7382</strain>
    </source>
</reference>
<feature type="transmembrane region" description="Helical" evidence="6">
    <location>
        <begin position="53"/>
        <end position="72"/>
    </location>
</feature>
<feature type="transmembrane region" description="Helical" evidence="6">
    <location>
        <begin position="297"/>
        <end position="321"/>
    </location>
</feature>
<gene>
    <name evidence="7" type="ORF">QCA50_009072</name>
</gene>
<dbReference type="GO" id="GO:0022857">
    <property type="term" value="F:transmembrane transporter activity"/>
    <property type="evidence" value="ECO:0007669"/>
    <property type="project" value="InterPro"/>
</dbReference>
<dbReference type="InterPro" id="IPR036259">
    <property type="entry name" value="MFS_trans_sf"/>
</dbReference>
<sequence>MSSNDSTGKVKIKRTWYRTTRFNAHVIGIVGFTAPGLWNAMNALGAGGAREPYLVNAANALVFALLGVFCLLGATVANYIGLAWTLALGAVGYPLYSAGLYCNVKFGNVWFVLVGAAIDGISAGLFWASEAAVAVGYPEPAKRGKYLNIWVWWRTLGPIVGGAIVLALNNKQGQRPYTYLVFIALQCLSVPVALLLTPPEKVERSDGTKVQAQKKVAFKQNFVDLWKSLKRREILLLFPIFSAAYFNSYSSTFATVYFSVRARALNGLLGNFPVLLASQLISWLLDCKRFTRKRRLVYGFWIALLTHILAWVYALVVIVQFRHDGPVLDWTSKGYAKGFFVDVFCKNWRTTNHSLLLTFCRAAGSFSKQILQSWLYYVMGTLTDDISELTRYTGILRGMESFAQAVAYGLNATRNVDPWVPVCLQRLSTLNVGFTAYNTRKLGINVALLLISIYPTWLVISNLEPPEDEDIKKRVEDEEDTASVSQKAKVLEDI</sequence>
<dbReference type="PANTHER" id="PTHR23294:SF19">
    <property type="entry name" value="DUF895 DOMAIN MEMBRANE PROTEIN-RELATED"/>
    <property type="match status" value="1"/>
</dbReference>
<dbReference type="PANTHER" id="PTHR23294">
    <property type="entry name" value="ET TRANSLATION PRODUCT-RELATED"/>
    <property type="match status" value="1"/>
</dbReference>
<keyword evidence="4 6" id="KW-0472">Membrane</keyword>
<dbReference type="AlphaFoldDB" id="A0AAW0G3E1"/>
<dbReference type="Pfam" id="PF07690">
    <property type="entry name" value="MFS_1"/>
    <property type="match status" value="1"/>
</dbReference>
<dbReference type="InterPro" id="IPR051617">
    <property type="entry name" value="UNC-93-like_regulator"/>
</dbReference>
<comment type="subcellular location">
    <subcellularLocation>
        <location evidence="1">Membrane</location>
        <topology evidence="1">Multi-pass membrane protein</topology>
    </subcellularLocation>
</comment>
<keyword evidence="3 6" id="KW-1133">Transmembrane helix</keyword>
<name>A0AAW0G3E1_9APHY</name>
<feature type="transmembrane region" description="Helical" evidence="6">
    <location>
        <begin position="21"/>
        <end position="41"/>
    </location>
</feature>
<feature type="region of interest" description="Disordered" evidence="5">
    <location>
        <begin position="469"/>
        <end position="494"/>
    </location>
</feature>
<proteinExistence type="predicted"/>
<feature type="transmembrane region" description="Helical" evidence="6">
    <location>
        <begin position="234"/>
        <end position="258"/>
    </location>
</feature>
<evidence type="ECO:0008006" key="9">
    <source>
        <dbReference type="Google" id="ProtNLM"/>
    </source>
</evidence>
<keyword evidence="8" id="KW-1185">Reference proteome</keyword>
<feature type="transmembrane region" description="Helical" evidence="6">
    <location>
        <begin position="108"/>
        <end position="128"/>
    </location>
</feature>
<dbReference type="InterPro" id="IPR011701">
    <property type="entry name" value="MFS"/>
</dbReference>
<evidence type="ECO:0000256" key="5">
    <source>
        <dbReference type="SAM" id="MobiDB-lite"/>
    </source>
</evidence>
<dbReference type="EMBL" id="JASBNA010000012">
    <property type="protein sequence ID" value="KAK7687853.1"/>
    <property type="molecule type" value="Genomic_DNA"/>
</dbReference>
<dbReference type="SUPFAM" id="SSF103473">
    <property type="entry name" value="MFS general substrate transporter"/>
    <property type="match status" value="1"/>
</dbReference>
<comment type="caution">
    <text evidence="7">The sequence shown here is derived from an EMBL/GenBank/DDBJ whole genome shotgun (WGS) entry which is preliminary data.</text>
</comment>
<protein>
    <recommendedName>
        <fullName evidence="9">MFS general substrate transporter</fullName>
    </recommendedName>
</protein>